<dbReference type="Proteomes" id="UP000032430">
    <property type="component" value="Chromosome I"/>
</dbReference>
<dbReference type="KEGG" id="lfa:LFA_3307"/>
<dbReference type="OrthoDB" id="9889571at2"/>
<proteinExistence type="predicted"/>
<dbReference type="AlphaFoldDB" id="A0A098G9F1"/>
<dbReference type="EMBL" id="LN614827">
    <property type="protein sequence ID" value="CEG58639.1"/>
    <property type="molecule type" value="Genomic_DNA"/>
</dbReference>
<dbReference type="HOGENOM" id="CLU_1967793_0_0_6"/>
<protein>
    <submittedName>
        <fullName evidence="1">Uncharacterized protein</fullName>
    </submittedName>
</protein>
<organism evidence="1 2">
    <name type="scientific">Legionella fallonii LLAP-10</name>
    <dbReference type="NCBI Taxonomy" id="1212491"/>
    <lineage>
        <taxon>Bacteria</taxon>
        <taxon>Pseudomonadati</taxon>
        <taxon>Pseudomonadota</taxon>
        <taxon>Gammaproteobacteria</taxon>
        <taxon>Legionellales</taxon>
        <taxon>Legionellaceae</taxon>
        <taxon>Legionella</taxon>
    </lineage>
</organism>
<dbReference type="RefSeq" id="WP_045096914.1">
    <property type="nucleotide sequence ID" value="NZ_LN614827.1"/>
</dbReference>
<evidence type="ECO:0000313" key="1">
    <source>
        <dbReference type="EMBL" id="CEG58639.1"/>
    </source>
</evidence>
<reference evidence="1" key="1">
    <citation type="submission" date="2014-09" db="EMBL/GenBank/DDBJ databases">
        <authorList>
            <person name="GOMEZ-VALERO Laura"/>
        </authorList>
    </citation>
    <scope>NUCLEOTIDE SEQUENCE</scope>
    <source>
        <strain evidence="1">LLAP-10</strain>
    </source>
</reference>
<accession>A0A098G9F1</accession>
<evidence type="ECO:0000313" key="2">
    <source>
        <dbReference type="Proteomes" id="UP000032430"/>
    </source>
</evidence>
<sequence length="127" mass="14633">MIIRAFLCLFLVSNAYSENIVICPSVGDIKNNAFHNWLPLYIDGEELASQEDAGQFIRGVKTFLMAKWDVTYLETGHCFYGGDPITNKIILAHDAWRPQDNFYWHWINRDKLAECNAPSPEKCSFLE</sequence>
<keyword evidence="2" id="KW-1185">Reference proteome</keyword>
<gene>
    <name evidence="1" type="ORF">LFA_3307</name>
</gene>
<name>A0A098G9F1_9GAMM</name>